<dbReference type="WBParaSite" id="PDA_v2.g4278.t1">
    <property type="protein sequence ID" value="PDA_v2.g4278.t1"/>
    <property type="gene ID" value="PDA_v2.g4278"/>
</dbReference>
<dbReference type="AlphaFoldDB" id="A0A914QRR7"/>
<proteinExistence type="predicted"/>
<evidence type="ECO:0000313" key="2">
    <source>
        <dbReference type="Proteomes" id="UP000887578"/>
    </source>
</evidence>
<protein>
    <submittedName>
        <fullName evidence="3">Uncharacterized protein</fullName>
    </submittedName>
</protein>
<evidence type="ECO:0000313" key="3">
    <source>
        <dbReference type="WBParaSite" id="PDA_v2.g4278.t1"/>
    </source>
</evidence>
<organism evidence="2 3">
    <name type="scientific">Panagrolaimus davidi</name>
    <dbReference type="NCBI Taxonomy" id="227884"/>
    <lineage>
        <taxon>Eukaryota</taxon>
        <taxon>Metazoa</taxon>
        <taxon>Ecdysozoa</taxon>
        <taxon>Nematoda</taxon>
        <taxon>Chromadorea</taxon>
        <taxon>Rhabditida</taxon>
        <taxon>Tylenchina</taxon>
        <taxon>Panagrolaimomorpha</taxon>
        <taxon>Panagrolaimoidea</taxon>
        <taxon>Panagrolaimidae</taxon>
        <taxon>Panagrolaimus</taxon>
    </lineage>
</organism>
<dbReference type="Proteomes" id="UP000887578">
    <property type="component" value="Unplaced"/>
</dbReference>
<sequence>MYLILFLPYTSNTTAGSSTADTSNATPQSSTTYASNVQTAGYTSGSNSSNSFQTFVENRLQHIPVISDGAQAALDEPAESSRSSSNYALRSAEEEPANEKPALAANQQNAPRLHPSETRLQRNRLPRYNESQGGGRRPSNSSTGCGFNFSRPAPSQSTCVSAANICYKSGKCRLIKKNEAQLHTAD</sequence>
<keyword evidence="2" id="KW-1185">Reference proteome</keyword>
<reference evidence="3" key="1">
    <citation type="submission" date="2022-11" db="UniProtKB">
        <authorList>
            <consortium name="WormBaseParasite"/>
        </authorList>
    </citation>
    <scope>IDENTIFICATION</scope>
</reference>
<name>A0A914QRR7_9BILA</name>
<accession>A0A914QRR7</accession>
<evidence type="ECO:0000256" key="1">
    <source>
        <dbReference type="SAM" id="MobiDB-lite"/>
    </source>
</evidence>
<feature type="region of interest" description="Disordered" evidence="1">
    <location>
        <begin position="72"/>
        <end position="148"/>
    </location>
</feature>